<evidence type="ECO:0000313" key="14">
    <source>
        <dbReference type="Proteomes" id="UP000005237"/>
    </source>
</evidence>
<dbReference type="EC" id="5.3.2.1" evidence="9"/>
<evidence type="ECO:0000256" key="3">
    <source>
        <dbReference type="ARBA" id="ARBA00022514"/>
    </source>
</evidence>
<evidence type="ECO:0000256" key="8">
    <source>
        <dbReference type="ARBA" id="ARBA00038932"/>
    </source>
</evidence>
<keyword evidence="14" id="KW-1185">Reference proteome</keyword>
<dbReference type="OMA" id="ANIGWNG"/>
<comment type="catalytic activity">
    <reaction evidence="6">
        <text>3-phenylpyruvate = enol-phenylpyruvate</text>
        <dbReference type="Rhea" id="RHEA:17097"/>
        <dbReference type="ChEBI" id="CHEBI:16815"/>
        <dbReference type="ChEBI" id="CHEBI:18005"/>
        <dbReference type="EC" id="5.3.2.1"/>
    </reaction>
</comment>
<dbReference type="GO" id="GO:0005125">
    <property type="term" value="F:cytokine activity"/>
    <property type="evidence" value="ECO:0007669"/>
    <property type="project" value="UniProtKB-KW"/>
</dbReference>
<keyword evidence="4" id="KW-0964">Secreted</keyword>
<dbReference type="Gene3D" id="3.30.429.10">
    <property type="entry name" value="Macrophage Migration Inhibitory Factor"/>
    <property type="match status" value="1"/>
</dbReference>
<evidence type="ECO:0000256" key="10">
    <source>
        <dbReference type="ARBA" id="ARBA00041631"/>
    </source>
</evidence>
<dbReference type="PANTHER" id="PTHR11954:SF6">
    <property type="entry name" value="MACROPHAGE MIGRATION INHIBITORY FACTOR"/>
    <property type="match status" value="1"/>
</dbReference>
<dbReference type="AlphaFoldDB" id="A0A8R1DQT2"/>
<dbReference type="GO" id="GO:0050178">
    <property type="term" value="F:phenylpyruvate tautomerase activity"/>
    <property type="evidence" value="ECO:0007669"/>
    <property type="project" value="UniProtKB-EC"/>
</dbReference>
<dbReference type="Proteomes" id="UP000005237">
    <property type="component" value="Unassembled WGS sequence"/>
</dbReference>
<reference evidence="14" key="1">
    <citation type="submission" date="2010-08" db="EMBL/GenBank/DDBJ databases">
        <authorList>
            <consortium name="Caenorhabditis japonica Sequencing Consortium"/>
            <person name="Wilson R.K."/>
        </authorList>
    </citation>
    <scope>NUCLEOTIDE SEQUENCE [LARGE SCALE GENOMIC DNA]</scope>
    <source>
        <strain evidence="14">DF5081</strain>
    </source>
</reference>
<name>A0A8R1DQT2_CAEJA</name>
<dbReference type="SUPFAM" id="SSF55331">
    <property type="entry name" value="Tautomerase/MIF"/>
    <property type="match status" value="1"/>
</dbReference>
<evidence type="ECO:0000256" key="2">
    <source>
        <dbReference type="ARBA" id="ARBA00005851"/>
    </source>
</evidence>
<evidence type="ECO:0000256" key="11">
    <source>
        <dbReference type="ARBA" id="ARBA00041912"/>
    </source>
</evidence>
<proteinExistence type="inferred from homology"/>
<evidence type="ECO:0000256" key="9">
    <source>
        <dbReference type="ARBA" id="ARBA00039086"/>
    </source>
</evidence>
<dbReference type="InterPro" id="IPR001398">
    <property type="entry name" value="Macrophage_inhib_fac"/>
</dbReference>
<comment type="subcellular location">
    <subcellularLocation>
        <location evidence="1">Secreted</location>
    </subcellularLocation>
</comment>
<evidence type="ECO:0000256" key="6">
    <source>
        <dbReference type="ARBA" id="ARBA00036735"/>
    </source>
</evidence>
<protein>
    <recommendedName>
        <fullName evidence="12">L-dopachrome isomerase</fullName>
        <ecNumber evidence="9">5.3.2.1</ecNumber>
        <ecNumber evidence="8">5.3.3.12</ecNumber>
    </recommendedName>
    <alternativeName>
        <fullName evidence="10">L-dopachrome tautomerase</fullName>
    </alternativeName>
    <alternativeName>
        <fullName evidence="11">Phenylpyruvate tautomerase</fullName>
    </alternativeName>
</protein>
<evidence type="ECO:0000256" key="12">
    <source>
        <dbReference type="ARBA" id="ARBA00042730"/>
    </source>
</evidence>
<dbReference type="EnsemblMetazoa" id="CJA08246.1">
    <property type="protein sequence ID" value="CJA08246.1"/>
    <property type="gene ID" value="WBGene00127450"/>
</dbReference>
<evidence type="ECO:0000256" key="1">
    <source>
        <dbReference type="ARBA" id="ARBA00004613"/>
    </source>
</evidence>
<reference evidence="13" key="2">
    <citation type="submission" date="2022-06" db="UniProtKB">
        <authorList>
            <consortium name="EnsemblMetazoa"/>
        </authorList>
    </citation>
    <scope>IDENTIFICATION</scope>
    <source>
        <strain evidence="13">DF5081</strain>
    </source>
</reference>
<dbReference type="PANTHER" id="PTHR11954">
    <property type="entry name" value="D-DOPACHROME DECARBOXYLASE"/>
    <property type="match status" value="1"/>
</dbReference>
<accession>A0A8R1DQT2</accession>
<evidence type="ECO:0000313" key="13">
    <source>
        <dbReference type="EnsemblMetazoa" id="CJA08246.1"/>
    </source>
</evidence>
<evidence type="ECO:0000256" key="5">
    <source>
        <dbReference type="ARBA" id="ARBA00023235"/>
    </source>
</evidence>
<evidence type="ECO:0000256" key="7">
    <source>
        <dbReference type="ARBA" id="ARBA00036823"/>
    </source>
</evidence>
<dbReference type="GO" id="GO:0004167">
    <property type="term" value="F:dopachrome isomerase activity"/>
    <property type="evidence" value="ECO:0007669"/>
    <property type="project" value="UniProtKB-EC"/>
</dbReference>
<comment type="catalytic activity">
    <reaction evidence="7">
        <text>L-dopachrome = 5,6-dihydroxyindole-2-carboxylate</text>
        <dbReference type="Rhea" id="RHEA:13041"/>
        <dbReference type="ChEBI" id="CHEBI:16875"/>
        <dbReference type="ChEBI" id="CHEBI:57509"/>
        <dbReference type="EC" id="5.3.3.12"/>
    </reaction>
</comment>
<evidence type="ECO:0000256" key="4">
    <source>
        <dbReference type="ARBA" id="ARBA00022525"/>
    </source>
</evidence>
<sequence>MPIFSLNVNLSVSAEKKIELLKEISEVVGRLLGKPASYMCVHINDGQSITFGGTTEPAGHAVLRSIGGVGTSKQNNAIAAEVFPIIEKHLGIPGNRIYVEFVNLGAADIAFNGNTFA</sequence>
<keyword evidence="3" id="KW-0202">Cytokine</keyword>
<dbReference type="EC" id="5.3.3.12" evidence="8"/>
<organism evidence="13 14">
    <name type="scientific">Caenorhabditis japonica</name>
    <dbReference type="NCBI Taxonomy" id="281687"/>
    <lineage>
        <taxon>Eukaryota</taxon>
        <taxon>Metazoa</taxon>
        <taxon>Ecdysozoa</taxon>
        <taxon>Nematoda</taxon>
        <taxon>Chromadorea</taxon>
        <taxon>Rhabditida</taxon>
        <taxon>Rhabditina</taxon>
        <taxon>Rhabditomorpha</taxon>
        <taxon>Rhabditoidea</taxon>
        <taxon>Rhabditidae</taxon>
        <taxon>Peloderinae</taxon>
        <taxon>Caenorhabditis</taxon>
    </lineage>
</organism>
<keyword evidence="5" id="KW-0413">Isomerase</keyword>
<dbReference type="GO" id="GO:0005615">
    <property type="term" value="C:extracellular space"/>
    <property type="evidence" value="ECO:0007669"/>
    <property type="project" value="UniProtKB-KW"/>
</dbReference>
<dbReference type="InterPro" id="IPR014347">
    <property type="entry name" value="Tautomerase/MIF_sf"/>
</dbReference>
<dbReference type="Pfam" id="PF01187">
    <property type="entry name" value="MIF"/>
    <property type="match status" value="1"/>
</dbReference>
<comment type="similarity">
    <text evidence="2">Belongs to the MIF family.</text>
</comment>